<feature type="transmembrane region" description="Helical" evidence="1">
    <location>
        <begin position="73"/>
        <end position="90"/>
    </location>
</feature>
<dbReference type="RefSeq" id="WP_262396030.1">
    <property type="nucleotide sequence ID" value="NZ_JACRTD010000009.1"/>
</dbReference>
<feature type="transmembrane region" description="Helical" evidence="1">
    <location>
        <begin position="50"/>
        <end position="67"/>
    </location>
</feature>
<comment type="caution">
    <text evidence="2">The sequence shown here is derived from an EMBL/GenBank/DDBJ whole genome shotgun (WGS) entry which is preliminary data.</text>
</comment>
<keyword evidence="1" id="KW-0812">Transmembrane</keyword>
<accession>A0A926ETP9</accession>
<dbReference type="Proteomes" id="UP000623678">
    <property type="component" value="Unassembled WGS sequence"/>
</dbReference>
<dbReference type="AlphaFoldDB" id="A0A926ETP9"/>
<reference evidence="2" key="1">
    <citation type="submission" date="2020-08" db="EMBL/GenBank/DDBJ databases">
        <title>Genome public.</title>
        <authorList>
            <person name="Liu C."/>
            <person name="Sun Q."/>
        </authorList>
    </citation>
    <scope>NUCLEOTIDE SEQUENCE</scope>
    <source>
        <strain evidence="2">NSJ-64</strain>
    </source>
</reference>
<gene>
    <name evidence="2" type="ORF">H8705_12030</name>
</gene>
<sequence length="199" mass="22618">MSENLENTMELEQVPALAPVEVSYQTKAEDLEYGLNVYDVKSGLARRKQFQAFAIVLVSFMFIDQLVADPTRILGWVMLALCAGVFAFIWKYPAYMNRKLAVNKAQSAPEYRLVIYPGSIHVEASGGSYEVTYEPGVFAYQCPGRLVINYDKTRLLVLPQNQVDEDAWERIKELLKAGLDDQYQVYSDPVKKKSPFKKS</sequence>
<protein>
    <recommendedName>
        <fullName evidence="4">YcxB-like protein domain-containing protein</fullName>
    </recommendedName>
</protein>
<organism evidence="2 3">
    <name type="scientific">Youxingia wuxianensis</name>
    <dbReference type="NCBI Taxonomy" id="2763678"/>
    <lineage>
        <taxon>Bacteria</taxon>
        <taxon>Bacillati</taxon>
        <taxon>Bacillota</taxon>
        <taxon>Clostridia</taxon>
        <taxon>Eubacteriales</taxon>
        <taxon>Oscillospiraceae</taxon>
        <taxon>Youxingia</taxon>
    </lineage>
</organism>
<evidence type="ECO:0008006" key="4">
    <source>
        <dbReference type="Google" id="ProtNLM"/>
    </source>
</evidence>
<keyword evidence="1" id="KW-0472">Membrane</keyword>
<proteinExistence type="predicted"/>
<evidence type="ECO:0000256" key="1">
    <source>
        <dbReference type="SAM" id="Phobius"/>
    </source>
</evidence>
<evidence type="ECO:0000313" key="3">
    <source>
        <dbReference type="Proteomes" id="UP000623678"/>
    </source>
</evidence>
<dbReference type="EMBL" id="JACRTD010000009">
    <property type="protein sequence ID" value="MBC8586309.1"/>
    <property type="molecule type" value="Genomic_DNA"/>
</dbReference>
<keyword evidence="1" id="KW-1133">Transmembrane helix</keyword>
<evidence type="ECO:0000313" key="2">
    <source>
        <dbReference type="EMBL" id="MBC8586309.1"/>
    </source>
</evidence>
<keyword evidence="3" id="KW-1185">Reference proteome</keyword>
<name>A0A926ETP9_9FIRM</name>